<evidence type="ECO:0000313" key="2">
    <source>
        <dbReference type="Proteomes" id="UP000790377"/>
    </source>
</evidence>
<organism evidence="1 2">
    <name type="scientific">Hygrophoropsis aurantiaca</name>
    <dbReference type="NCBI Taxonomy" id="72124"/>
    <lineage>
        <taxon>Eukaryota</taxon>
        <taxon>Fungi</taxon>
        <taxon>Dikarya</taxon>
        <taxon>Basidiomycota</taxon>
        <taxon>Agaricomycotina</taxon>
        <taxon>Agaricomycetes</taxon>
        <taxon>Agaricomycetidae</taxon>
        <taxon>Boletales</taxon>
        <taxon>Coniophorineae</taxon>
        <taxon>Hygrophoropsidaceae</taxon>
        <taxon>Hygrophoropsis</taxon>
    </lineage>
</organism>
<dbReference type="Proteomes" id="UP000790377">
    <property type="component" value="Unassembled WGS sequence"/>
</dbReference>
<feature type="non-terminal residue" evidence="1">
    <location>
        <position position="1"/>
    </location>
</feature>
<keyword evidence="2" id="KW-1185">Reference proteome</keyword>
<gene>
    <name evidence="1" type="ORF">BJ138DRAFT_994608</name>
</gene>
<comment type="caution">
    <text evidence="1">The sequence shown here is derived from an EMBL/GenBank/DDBJ whole genome shotgun (WGS) entry which is preliminary data.</text>
</comment>
<proteinExistence type="predicted"/>
<sequence length="186" mass="20979">SEKVKYTNDDLPAGYIKNGLWRGTLIPTYGKWYGSLYNPWGAKDTREVKVLQFLWDHIYGGSIPTVVKIDGPIHYISNQRTIKWCSGITSASISMITSLVASNPQYHTANRLCEFAKFWLKDKHFLFKDVSAEDKRDYTGMWQSPFILQVFAAHLNHIQGAVDAVPAMENHNFTPRAALALSAVAV</sequence>
<reference evidence="1" key="1">
    <citation type="journal article" date="2021" name="New Phytol.">
        <title>Evolutionary innovations through gain and loss of genes in the ectomycorrhizal Boletales.</title>
        <authorList>
            <person name="Wu G."/>
            <person name="Miyauchi S."/>
            <person name="Morin E."/>
            <person name="Kuo A."/>
            <person name="Drula E."/>
            <person name="Varga T."/>
            <person name="Kohler A."/>
            <person name="Feng B."/>
            <person name="Cao Y."/>
            <person name="Lipzen A."/>
            <person name="Daum C."/>
            <person name="Hundley H."/>
            <person name="Pangilinan J."/>
            <person name="Johnson J."/>
            <person name="Barry K."/>
            <person name="LaButti K."/>
            <person name="Ng V."/>
            <person name="Ahrendt S."/>
            <person name="Min B."/>
            <person name="Choi I.G."/>
            <person name="Park H."/>
            <person name="Plett J.M."/>
            <person name="Magnuson J."/>
            <person name="Spatafora J.W."/>
            <person name="Nagy L.G."/>
            <person name="Henrissat B."/>
            <person name="Grigoriev I.V."/>
            <person name="Yang Z.L."/>
            <person name="Xu J."/>
            <person name="Martin F.M."/>
        </authorList>
    </citation>
    <scope>NUCLEOTIDE SEQUENCE</scope>
    <source>
        <strain evidence="1">ATCC 28755</strain>
    </source>
</reference>
<protein>
    <submittedName>
        <fullName evidence="1">Uncharacterized protein</fullName>
    </submittedName>
</protein>
<dbReference type="EMBL" id="MU268369">
    <property type="protein sequence ID" value="KAH7904763.1"/>
    <property type="molecule type" value="Genomic_DNA"/>
</dbReference>
<evidence type="ECO:0000313" key="1">
    <source>
        <dbReference type="EMBL" id="KAH7904763.1"/>
    </source>
</evidence>
<name>A0ACB7ZVF5_9AGAM</name>
<accession>A0ACB7ZVF5</accession>
<feature type="non-terminal residue" evidence="1">
    <location>
        <position position="186"/>
    </location>
</feature>